<dbReference type="InterPro" id="IPR003615">
    <property type="entry name" value="HNH_nuc"/>
</dbReference>
<dbReference type="InterPro" id="IPR041225">
    <property type="entry name" value="Cas9_Topo"/>
</dbReference>
<comment type="subunit">
    <text evidence="11">Monomer. Binds crRNA and tracrRNA.</text>
</comment>
<keyword evidence="10" id="KW-0464">Manganese</keyword>
<evidence type="ECO:0000256" key="5">
    <source>
        <dbReference type="ARBA" id="ARBA00022801"/>
    </source>
</evidence>
<keyword evidence="4 12" id="KW-0255">Endonuclease</keyword>
<dbReference type="Proteomes" id="UP000198976">
    <property type="component" value="Chromosome I"/>
</dbReference>
<dbReference type="InterPro" id="IPR040796">
    <property type="entry name" value="Cas9_b_hairpin"/>
</dbReference>
<keyword evidence="5 12" id="KW-0378">Hydrolase</keyword>
<keyword evidence="3" id="KW-0479">Metal-binding</keyword>
<keyword evidence="2 12" id="KW-0540">Nuclease</keyword>
<dbReference type="PROSITE" id="PS51749">
    <property type="entry name" value="HNH_CAS9"/>
    <property type="match status" value="1"/>
</dbReference>
<evidence type="ECO:0000313" key="14">
    <source>
        <dbReference type="EMBL" id="SDT87292.1"/>
    </source>
</evidence>
<dbReference type="InterPro" id="IPR036397">
    <property type="entry name" value="RNaseH_sf"/>
</dbReference>
<gene>
    <name evidence="14" type="ORF">SAMN04489714_0415</name>
</gene>
<protein>
    <submittedName>
        <fullName evidence="14">CRISPR-associated endonuclease Csn1</fullName>
    </submittedName>
</protein>
<dbReference type="InterPro" id="IPR002711">
    <property type="entry name" value="HNH"/>
</dbReference>
<dbReference type="InterPro" id="IPR028629">
    <property type="entry name" value="Cas9"/>
</dbReference>
<name>A0ABY0V5L9_9ACTO</name>
<accession>A0ABY0V5L9</accession>
<keyword evidence="15" id="KW-1185">Reference proteome</keyword>
<evidence type="ECO:0000256" key="1">
    <source>
        <dbReference type="ARBA" id="ARBA00001946"/>
    </source>
</evidence>
<evidence type="ECO:0000313" key="15">
    <source>
        <dbReference type="Proteomes" id="UP000198976"/>
    </source>
</evidence>
<dbReference type="InterPro" id="IPR033114">
    <property type="entry name" value="HNH_CAS9"/>
</dbReference>
<keyword evidence="9 12" id="KW-0238">DNA-binding</keyword>
<feature type="domain" description="HNH Cas9-type" evidence="13">
    <location>
        <begin position="511"/>
        <end position="672"/>
    </location>
</feature>
<evidence type="ECO:0000256" key="4">
    <source>
        <dbReference type="ARBA" id="ARBA00022759"/>
    </source>
</evidence>
<evidence type="ECO:0000256" key="10">
    <source>
        <dbReference type="ARBA" id="ARBA00023211"/>
    </source>
</evidence>
<dbReference type="Gene3D" id="3.30.70.3520">
    <property type="match status" value="1"/>
</dbReference>
<evidence type="ECO:0000256" key="3">
    <source>
        <dbReference type="ARBA" id="ARBA00022723"/>
    </source>
</evidence>
<sequence length="1090" mass="123312">MTQRHYRAGIDVGTNSIGFSLVEVDDDGYPTDLTNSVVVIHDSGVDPDAQDAGDSRRAVSGVARRARRLYKRAKKRLDRLDAYIESLGWPLIDHESYQDPRRAWSIRAALANEQITDSTVLHEYLSVAMVHIAHHRGWRNPYQRVESLLREQEPSSKLEGLRKRVENLIGRNLSEDLTAGQLINEALRVNPQTKLRGSSGLLGGTLLQSDYVIEIRKIQETQGLSRALVDELIRRVFDSVSPVGSARERVGKDALPGQQQKPRAEKAQPAFQVFRIVSVVANLRIGKGREQRILSKQEKDTVVDFLLHSSAPEQITWDAVAELLKIERPSLRGVARAGIDGESVSGRPPTDATTQVIRSLKIPTLQEWWEQADEIAQETFIDLRSNVGSDDLDPDSLQEITRLISAFSDDEREKLEEATFPMGRAVYSVDSLRRLTECMREDGIDLYEARRKEFGVSEDWEPPAEDIGAPVGNPSVDRVTKQVARWLSAVEKRWGVPDSINIENVRDGFSSEHVTREIMLQNKKSQERNERIVHEIHERRGIDGPVRRSDIIRYKVFSRQEGICLYCGEPLSIENFEVDHIVPRSGPSSTNKMHNLAAVCRTCNHQKSGMPFALWAENSDRDGVSLEGAINRVGMWLPDPGMSRKDFGRQKQETIRRLKRKQIDEPLDDRSMESVAWMANELRRRIDYHFNHEEKKTVVRVFRGSLTAEARRASGLEGKVKLIGGHGKTRFDRRHHAMDALTIALLRPSVAHTLVLRQNIRYAERLTQSPQTWKEFTGLTIADRQIWNHWLQEMDLATEYFNSRISADTIPVMQNLRLKLGNGAAHKAKIGKLEHVKLSDAMPVQSIDRASTPALWWVLTHQPDFDRESGLPADPSRRIVVNGVHYTGESAVDLFPKLVPAVKVRNGWASTSSSIHHVRIFKVDGKKPKYYQLRVFKTDLIPYAHEDLFTVQIPAKSISVRTALPALRKAIASGQARQVGWLVRGDELRLRATNFTKGKIADFFQDFPDMVSWRVTGFESTRQINLRPSLLALEGAPEQISPAVLEILNRSWRPTFSDLFTNGNPVIIRRNALGEPREASNSGLPLSMTL</sequence>
<evidence type="ECO:0000256" key="11">
    <source>
        <dbReference type="ARBA" id="ARBA00046380"/>
    </source>
</evidence>
<organism evidence="14 15">
    <name type="scientific">Schaalia radingae</name>
    <dbReference type="NCBI Taxonomy" id="131110"/>
    <lineage>
        <taxon>Bacteria</taxon>
        <taxon>Bacillati</taxon>
        <taxon>Actinomycetota</taxon>
        <taxon>Actinomycetes</taxon>
        <taxon>Actinomycetales</taxon>
        <taxon>Actinomycetaceae</taxon>
        <taxon>Schaalia</taxon>
    </lineage>
</organism>
<keyword evidence="7" id="KW-0694">RNA-binding</keyword>
<keyword evidence="8" id="KW-0051">Antiviral defense</keyword>
<evidence type="ECO:0000256" key="12">
    <source>
        <dbReference type="PROSITE-ProRule" id="PRU01085"/>
    </source>
</evidence>
<evidence type="ECO:0000256" key="9">
    <source>
        <dbReference type="ARBA" id="ARBA00023125"/>
    </source>
</evidence>
<dbReference type="SMART" id="SM00507">
    <property type="entry name" value="HNHc"/>
    <property type="match status" value="1"/>
</dbReference>
<dbReference type="Pfam" id="PF18525">
    <property type="entry name" value="Cas9_C"/>
    <property type="match status" value="1"/>
</dbReference>
<dbReference type="EMBL" id="LT629792">
    <property type="protein sequence ID" value="SDT87292.1"/>
    <property type="molecule type" value="Genomic_DNA"/>
</dbReference>
<keyword evidence="6" id="KW-0460">Magnesium</keyword>
<comment type="cofactor">
    <cofactor evidence="1">
        <name>Mg(2+)</name>
        <dbReference type="ChEBI" id="CHEBI:18420"/>
    </cofactor>
</comment>
<dbReference type="Pfam" id="PF18470">
    <property type="entry name" value="Cas9_a"/>
    <property type="match status" value="1"/>
</dbReference>
<evidence type="ECO:0000256" key="6">
    <source>
        <dbReference type="ARBA" id="ARBA00022842"/>
    </source>
</evidence>
<evidence type="ECO:0000256" key="7">
    <source>
        <dbReference type="ARBA" id="ARBA00022884"/>
    </source>
</evidence>
<evidence type="ECO:0000256" key="2">
    <source>
        <dbReference type="ARBA" id="ARBA00022722"/>
    </source>
</evidence>
<dbReference type="InterPro" id="IPR041383">
    <property type="entry name" value="RuvC_III"/>
</dbReference>
<reference evidence="14 15" key="1">
    <citation type="submission" date="2016-10" db="EMBL/GenBank/DDBJ databases">
        <authorList>
            <person name="Varghese N."/>
            <person name="Submissions S."/>
        </authorList>
    </citation>
    <scope>NUCLEOTIDE SEQUENCE [LARGE SCALE GENOMIC DNA]</scope>
    <source>
        <strain evidence="14 15">DSM 9169</strain>
    </source>
</reference>
<evidence type="ECO:0000256" key="8">
    <source>
        <dbReference type="ARBA" id="ARBA00023118"/>
    </source>
</evidence>
<dbReference type="Gene3D" id="3.30.420.10">
    <property type="entry name" value="Ribonuclease H-like superfamily/Ribonuclease H"/>
    <property type="match status" value="3"/>
</dbReference>
<dbReference type="Pfam" id="PF17894">
    <property type="entry name" value="Cas9_Topo"/>
    <property type="match status" value="1"/>
</dbReference>
<dbReference type="Pfam" id="PF01844">
    <property type="entry name" value="HNH"/>
    <property type="match status" value="1"/>
</dbReference>
<dbReference type="Pfam" id="PF18541">
    <property type="entry name" value="RuvC_III"/>
    <property type="match status" value="1"/>
</dbReference>
<dbReference type="InterPro" id="IPR041217">
    <property type="entry name" value="Cas9_C"/>
</dbReference>
<evidence type="ECO:0000259" key="13">
    <source>
        <dbReference type="PROSITE" id="PS51749"/>
    </source>
</evidence>
<proteinExistence type="predicted"/>
<dbReference type="GO" id="GO:0004519">
    <property type="term" value="F:endonuclease activity"/>
    <property type="evidence" value="ECO:0007669"/>
    <property type="project" value="UniProtKB-KW"/>
</dbReference>
<dbReference type="InterPro" id="IPR040619">
    <property type="entry name" value="Cas9_alpha-helical_lobe"/>
</dbReference>
<dbReference type="Pfam" id="PF17893">
    <property type="entry name" value="Cas9_b_hairpin"/>
    <property type="match status" value="1"/>
</dbReference>
<dbReference type="NCBIfam" id="TIGR01865">
    <property type="entry name" value="cas_Csn1"/>
    <property type="match status" value="1"/>
</dbReference>